<proteinExistence type="predicted"/>
<evidence type="ECO:0000313" key="2">
    <source>
        <dbReference type="Proteomes" id="UP000886520"/>
    </source>
</evidence>
<accession>A0A9D4U1K3</accession>
<name>A0A9D4U1K3_ADICA</name>
<organism evidence="1 2">
    <name type="scientific">Adiantum capillus-veneris</name>
    <name type="common">Maidenhair fern</name>
    <dbReference type="NCBI Taxonomy" id="13818"/>
    <lineage>
        <taxon>Eukaryota</taxon>
        <taxon>Viridiplantae</taxon>
        <taxon>Streptophyta</taxon>
        <taxon>Embryophyta</taxon>
        <taxon>Tracheophyta</taxon>
        <taxon>Polypodiopsida</taxon>
        <taxon>Polypodiidae</taxon>
        <taxon>Polypodiales</taxon>
        <taxon>Pteridineae</taxon>
        <taxon>Pteridaceae</taxon>
        <taxon>Vittarioideae</taxon>
        <taxon>Adiantum</taxon>
    </lineage>
</organism>
<sequence>MEESTIAHLNRLRAQLAKLEMRGKAFAKAISPSTTPRRAKDVTRARIIGSSSTTPVVTIDAEEEEETMDVNPEAQLDLGNPSTVAWLKKVGLWEFASKPRKEWEAFEEAVDTCSSCRRGKGTLCMGSKSHLGYFRGFRLHLVEEATLMKITDQVMRAEFGPQSGAKHYYTV</sequence>
<comment type="caution">
    <text evidence="1">The sequence shown here is derived from an EMBL/GenBank/DDBJ whole genome shotgun (WGS) entry which is preliminary data.</text>
</comment>
<keyword evidence="2" id="KW-1185">Reference proteome</keyword>
<evidence type="ECO:0000313" key="1">
    <source>
        <dbReference type="EMBL" id="KAI5059642.1"/>
    </source>
</evidence>
<gene>
    <name evidence="1" type="ORF">GOP47_0025961</name>
</gene>
<dbReference type="Proteomes" id="UP000886520">
    <property type="component" value="Chromosome 25"/>
</dbReference>
<protein>
    <submittedName>
        <fullName evidence="1">Uncharacterized protein</fullName>
    </submittedName>
</protein>
<reference evidence="1" key="1">
    <citation type="submission" date="2021-01" db="EMBL/GenBank/DDBJ databases">
        <title>Adiantum capillus-veneris genome.</title>
        <authorList>
            <person name="Fang Y."/>
            <person name="Liao Q."/>
        </authorList>
    </citation>
    <scope>NUCLEOTIDE SEQUENCE</scope>
    <source>
        <strain evidence="1">H3</strain>
        <tissue evidence="1">Leaf</tissue>
    </source>
</reference>
<dbReference type="AlphaFoldDB" id="A0A9D4U1K3"/>
<dbReference type="EMBL" id="JABFUD020000025">
    <property type="protein sequence ID" value="KAI5059642.1"/>
    <property type="molecule type" value="Genomic_DNA"/>
</dbReference>